<dbReference type="KEGG" id="gai:IMCC3135_14505"/>
<sequence length="838" mass="87456">MNLTPTLVRRTILGLVLTNLWAGAASAETFRPGDEASLRDVLATALDNDEADIIDLSGQTIMLEQSLVIVPESQTLEITNGTLERAAGSESTRLVEVRRFDGLASEIIRSEFGTRVHFNDMTFRNGRVDVGDAATNSTGGGAILASWWVEVTNSRFENNSVVGNGSGGAILSTDYLAVEDSVFINNTALSTGAQNTAAFGGAIMMKDKGTSLRGNSYTGNQANAGGALYFSVSAEDSTTVGESFFQGNTATTLGGAIFTAQDSLIVENSTFYQNTADTGGAAIYSQGKGDADGFGLELRFSALIGNSASGGSGGGGLLAFFSEGKGVAMRSNILGGNAGGNCEGIGNSSVFTGLFKSNISDDASCGGNEVTQVGDVYTVVAGALAQNGGLTPTFALISDSIAINASTDDLCLTIDQRGASRPGNSELCDIGPYELDLQEFDGDEDGVIDSEDNCPVDANEGQENLDGDAFGDACDDIDNRDGDSDTVENFEDNCPMVANPDQKDSDSDGVGDACDITPTGDVDGDGVDDEIDNCRSIENSDQLDTDKDGFGDLCDETPTGDDDNDGVDNATDNCPTDANANQTDSDGDGIGDACDLIDNGDTDGDGVEDRLDNCPTDANANQTDSDGDGVGDACDLIDNGDTDGDGVQDHADNCPAVSNADQTDTDGNGIGDACDEPVDNGGSDVNDQVVQAADTLDGIVAGTNGQTRRILSSAAKLLDRALRSNQWTSENQLSSRRGDRVFSYVASALNEIERIADYRRTDATLRAELNAVSSALLDNLRTLADNKIEEAVAANGAQWKISRARIALRLAERDRGRDWLKGAANNYGYAWRWANSAL</sequence>
<keyword evidence="7" id="KW-0472">Membrane</keyword>
<name>A0A2Z2NNJ6_9GAMM</name>
<dbReference type="PROSITE" id="PS51234">
    <property type="entry name" value="TSP3"/>
    <property type="match status" value="4"/>
</dbReference>
<dbReference type="InterPro" id="IPR017897">
    <property type="entry name" value="Thrombospondin_3_rpt"/>
</dbReference>
<feature type="compositionally biased region" description="Polar residues" evidence="9">
    <location>
        <begin position="574"/>
        <end position="584"/>
    </location>
</feature>
<protein>
    <submittedName>
        <fullName evidence="11">Alpha-agarase</fullName>
        <ecNumber evidence="11">3.2.1.158</ecNumber>
    </submittedName>
</protein>
<feature type="compositionally biased region" description="Acidic residues" evidence="9">
    <location>
        <begin position="553"/>
        <end position="566"/>
    </location>
</feature>
<dbReference type="RefSeq" id="WP_157735986.1">
    <property type="nucleotide sequence ID" value="NZ_CP018632.1"/>
</dbReference>
<dbReference type="GO" id="GO:0005576">
    <property type="term" value="C:extracellular region"/>
    <property type="evidence" value="ECO:0007669"/>
    <property type="project" value="UniProtKB-SubCell"/>
</dbReference>
<evidence type="ECO:0000256" key="9">
    <source>
        <dbReference type="SAM" id="MobiDB-lite"/>
    </source>
</evidence>
<dbReference type="PANTHER" id="PTHR10199:SF100">
    <property type="entry name" value="THROMBOSPONDIN, ISOFORM A"/>
    <property type="match status" value="1"/>
</dbReference>
<proteinExistence type="predicted"/>
<dbReference type="OrthoDB" id="6197493at2"/>
<evidence type="ECO:0000256" key="5">
    <source>
        <dbReference type="ARBA" id="ARBA00022729"/>
    </source>
</evidence>
<dbReference type="SUPFAM" id="SSF51126">
    <property type="entry name" value="Pectin lyase-like"/>
    <property type="match status" value="1"/>
</dbReference>
<keyword evidence="12" id="KW-1185">Reference proteome</keyword>
<evidence type="ECO:0000256" key="6">
    <source>
        <dbReference type="ARBA" id="ARBA00022837"/>
    </source>
</evidence>
<keyword evidence="6" id="KW-0106">Calcium</keyword>
<dbReference type="InterPro" id="IPR028974">
    <property type="entry name" value="TSP_type-3_rpt"/>
</dbReference>
<dbReference type="Proteomes" id="UP000250079">
    <property type="component" value="Chromosome"/>
</dbReference>
<dbReference type="InterPro" id="IPR059226">
    <property type="entry name" value="Choice_anch_Q_dom"/>
</dbReference>
<dbReference type="NCBIfam" id="NF041518">
    <property type="entry name" value="choice_anch_Q"/>
    <property type="match status" value="1"/>
</dbReference>
<organism evidence="11 12">
    <name type="scientific">Granulosicoccus antarcticus IMCC3135</name>
    <dbReference type="NCBI Taxonomy" id="1192854"/>
    <lineage>
        <taxon>Bacteria</taxon>
        <taxon>Pseudomonadati</taxon>
        <taxon>Pseudomonadota</taxon>
        <taxon>Gammaproteobacteria</taxon>
        <taxon>Chromatiales</taxon>
        <taxon>Granulosicoccaceae</taxon>
        <taxon>Granulosicoccus</taxon>
    </lineage>
</organism>
<feature type="region of interest" description="Disordered" evidence="9">
    <location>
        <begin position="460"/>
        <end position="685"/>
    </location>
</feature>
<feature type="compositionally biased region" description="Acidic residues" evidence="9">
    <location>
        <begin position="522"/>
        <end position="531"/>
    </location>
</feature>
<evidence type="ECO:0000313" key="12">
    <source>
        <dbReference type="Proteomes" id="UP000250079"/>
    </source>
</evidence>
<keyword evidence="5 10" id="KW-0732">Signal</keyword>
<dbReference type="Pfam" id="PF02412">
    <property type="entry name" value="TSP_3"/>
    <property type="match status" value="7"/>
</dbReference>
<keyword evidence="4" id="KW-0964">Secreted</keyword>
<evidence type="ECO:0000256" key="8">
    <source>
        <dbReference type="ARBA" id="ARBA00023237"/>
    </source>
</evidence>
<feature type="chain" id="PRO_5016428369" evidence="10">
    <location>
        <begin position="28"/>
        <end position="838"/>
    </location>
</feature>
<dbReference type="GO" id="GO:0009279">
    <property type="term" value="C:cell outer membrane"/>
    <property type="evidence" value="ECO:0007669"/>
    <property type="project" value="UniProtKB-SubCell"/>
</dbReference>
<keyword evidence="11" id="KW-0326">Glycosidase</keyword>
<accession>A0A2Z2NNJ6</accession>
<dbReference type="PANTHER" id="PTHR10199">
    <property type="entry name" value="THROMBOSPONDIN"/>
    <property type="match status" value="1"/>
</dbReference>
<dbReference type="InterPro" id="IPR003367">
    <property type="entry name" value="Thrombospondin_3-like_rpt"/>
</dbReference>
<dbReference type="SUPFAM" id="SSF103647">
    <property type="entry name" value="TSP type-3 repeat"/>
    <property type="match status" value="2"/>
</dbReference>
<evidence type="ECO:0000256" key="1">
    <source>
        <dbReference type="ARBA" id="ARBA00004196"/>
    </source>
</evidence>
<evidence type="ECO:0000256" key="7">
    <source>
        <dbReference type="ARBA" id="ARBA00023136"/>
    </source>
</evidence>
<dbReference type="GO" id="GO:0007155">
    <property type="term" value="P:cell adhesion"/>
    <property type="evidence" value="ECO:0007669"/>
    <property type="project" value="InterPro"/>
</dbReference>
<evidence type="ECO:0000313" key="11">
    <source>
        <dbReference type="EMBL" id="ASJ72986.1"/>
    </source>
</evidence>
<dbReference type="AlphaFoldDB" id="A0A2Z2NNJ6"/>
<evidence type="ECO:0000256" key="2">
    <source>
        <dbReference type="ARBA" id="ARBA00004442"/>
    </source>
</evidence>
<keyword evidence="8" id="KW-0998">Cell outer membrane</keyword>
<dbReference type="Gene3D" id="4.10.1080.10">
    <property type="entry name" value="TSP type-3 repeat"/>
    <property type="match status" value="3"/>
</dbReference>
<dbReference type="NCBIfam" id="TIGR01376">
    <property type="entry name" value="POMP_repeat"/>
    <property type="match status" value="1"/>
</dbReference>
<feature type="signal peptide" evidence="10">
    <location>
        <begin position="1"/>
        <end position="27"/>
    </location>
</feature>
<dbReference type="GO" id="GO:0005509">
    <property type="term" value="F:calcium ion binding"/>
    <property type="evidence" value="ECO:0007669"/>
    <property type="project" value="InterPro"/>
</dbReference>
<evidence type="ECO:0000256" key="3">
    <source>
        <dbReference type="ARBA" id="ARBA00004613"/>
    </source>
</evidence>
<keyword evidence="11" id="KW-0378">Hydrolase</keyword>
<reference evidence="11 12" key="1">
    <citation type="submission" date="2016-12" db="EMBL/GenBank/DDBJ databases">
        <authorList>
            <person name="Song W.-J."/>
            <person name="Kurnit D.M."/>
        </authorList>
    </citation>
    <scope>NUCLEOTIDE SEQUENCE [LARGE SCALE GENOMIC DNA]</scope>
    <source>
        <strain evidence="11 12">IMCC3135</strain>
    </source>
</reference>
<dbReference type="EMBL" id="CP018632">
    <property type="protein sequence ID" value="ASJ72986.1"/>
    <property type="molecule type" value="Genomic_DNA"/>
</dbReference>
<comment type="subcellular location">
    <subcellularLocation>
        <location evidence="1">Cell envelope</location>
    </subcellularLocation>
    <subcellularLocation>
        <location evidence="2">Cell outer membrane</location>
    </subcellularLocation>
    <subcellularLocation>
        <location evidence="3">Secreted</location>
    </subcellularLocation>
</comment>
<evidence type="ECO:0000256" key="4">
    <source>
        <dbReference type="ARBA" id="ARBA00022525"/>
    </source>
</evidence>
<dbReference type="InterPro" id="IPR011050">
    <property type="entry name" value="Pectin_lyase_fold/virulence"/>
</dbReference>
<dbReference type="FunFam" id="4.10.1080.10:FF:000001">
    <property type="entry name" value="Thrombospondin 3"/>
    <property type="match status" value="1"/>
</dbReference>
<dbReference type="EC" id="3.2.1.158" evidence="11"/>
<dbReference type="GO" id="GO:0033953">
    <property type="term" value="F:alpha-agarase activity"/>
    <property type="evidence" value="ECO:0007669"/>
    <property type="project" value="UniProtKB-EC"/>
</dbReference>
<gene>
    <name evidence="11" type="ORF">IMCC3135_14505</name>
</gene>
<evidence type="ECO:0000256" key="10">
    <source>
        <dbReference type="SAM" id="SignalP"/>
    </source>
</evidence>
<dbReference type="InterPro" id="IPR003368">
    <property type="entry name" value="POMP_repeat"/>
</dbReference>